<organism evidence="1 2">
    <name type="scientific">Paramecium octaurelia</name>
    <dbReference type="NCBI Taxonomy" id="43137"/>
    <lineage>
        <taxon>Eukaryota</taxon>
        <taxon>Sar</taxon>
        <taxon>Alveolata</taxon>
        <taxon>Ciliophora</taxon>
        <taxon>Intramacronucleata</taxon>
        <taxon>Oligohymenophorea</taxon>
        <taxon>Peniculida</taxon>
        <taxon>Parameciidae</taxon>
        <taxon>Paramecium</taxon>
    </lineage>
</organism>
<sequence length="79" mass="9076">MKTHEYQVQIDLWVILKGPFLINCDVANISQDTKKIFMNSEVIVVKQVTILNYITGELGIQATRERRNVDMLSMNCLSC</sequence>
<comment type="caution">
    <text evidence="1">The sequence shown here is derived from an EMBL/GenBank/DDBJ whole genome shotgun (WGS) entry which is preliminary data.</text>
</comment>
<dbReference type="EMBL" id="CAJJDP010000022">
    <property type="protein sequence ID" value="CAD8149503.1"/>
    <property type="molecule type" value="Genomic_DNA"/>
</dbReference>
<name>A0A8S1TC25_PAROT</name>
<reference evidence="1" key="1">
    <citation type="submission" date="2021-01" db="EMBL/GenBank/DDBJ databases">
        <authorList>
            <consortium name="Genoscope - CEA"/>
            <person name="William W."/>
        </authorList>
    </citation>
    <scope>NUCLEOTIDE SEQUENCE</scope>
</reference>
<gene>
    <name evidence="1" type="ORF">POCTA_138.1.T0220263</name>
</gene>
<keyword evidence="2" id="KW-1185">Reference proteome</keyword>
<evidence type="ECO:0000313" key="2">
    <source>
        <dbReference type="Proteomes" id="UP000683925"/>
    </source>
</evidence>
<accession>A0A8S1TC25</accession>
<dbReference type="Proteomes" id="UP000683925">
    <property type="component" value="Unassembled WGS sequence"/>
</dbReference>
<dbReference type="OrthoDB" id="5795902at2759"/>
<dbReference type="AlphaFoldDB" id="A0A8S1TC25"/>
<protein>
    <submittedName>
        <fullName evidence="1">Uncharacterized protein</fullName>
    </submittedName>
</protein>
<evidence type="ECO:0000313" key="1">
    <source>
        <dbReference type="EMBL" id="CAD8149503.1"/>
    </source>
</evidence>
<proteinExistence type="predicted"/>